<evidence type="ECO:0000313" key="2">
    <source>
        <dbReference type="EMBL" id="KKM68141.1"/>
    </source>
</evidence>
<evidence type="ECO:0000259" key="1">
    <source>
        <dbReference type="Pfam" id="PF18765"/>
    </source>
</evidence>
<gene>
    <name evidence="2" type="ORF">LCGC14_1463820</name>
</gene>
<comment type="caution">
    <text evidence="2">The sequence shown here is derived from an EMBL/GenBank/DDBJ whole genome shotgun (WGS) entry which is preliminary data.</text>
</comment>
<dbReference type="Gene3D" id="3.30.460.10">
    <property type="entry name" value="Beta Polymerase, domain 2"/>
    <property type="match status" value="1"/>
</dbReference>
<dbReference type="InterPro" id="IPR043519">
    <property type="entry name" value="NT_sf"/>
</dbReference>
<dbReference type="CDD" id="cd05403">
    <property type="entry name" value="NT_KNTase_like"/>
    <property type="match status" value="1"/>
</dbReference>
<dbReference type="Pfam" id="PF18765">
    <property type="entry name" value="Polbeta"/>
    <property type="match status" value="1"/>
</dbReference>
<feature type="domain" description="Polymerase beta nucleotidyltransferase" evidence="1">
    <location>
        <begin position="12"/>
        <end position="94"/>
    </location>
</feature>
<organism evidence="2">
    <name type="scientific">marine sediment metagenome</name>
    <dbReference type="NCBI Taxonomy" id="412755"/>
    <lineage>
        <taxon>unclassified sequences</taxon>
        <taxon>metagenomes</taxon>
        <taxon>ecological metagenomes</taxon>
    </lineage>
</organism>
<name>A0A0F9K0A2_9ZZZZ</name>
<dbReference type="PANTHER" id="PTHR43852:SF2">
    <property type="entry name" value="PROTEIN ADENYLYLTRANSFERASE MNTA"/>
    <property type="match status" value="1"/>
</dbReference>
<sequence>MKSQIDKYKDLIIEILKKHDVKRASLFGSIVRKDLTKESDIDLLVEFLGDKSLLDLARLQIDLEEKLKLKFDVLTYNSIHPLLKDQILAEQVEIL</sequence>
<dbReference type="SUPFAM" id="SSF81301">
    <property type="entry name" value="Nucleotidyltransferase"/>
    <property type="match status" value="1"/>
</dbReference>
<accession>A0A0F9K0A2</accession>
<dbReference type="InterPro" id="IPR052930">
    <property type="entry name" value="TA_antitoxin_MntA"/>
</dbReference>
<dbReference type="AlphaFoldDB" id="A0A0F9K0A2"/>
<protein>
    <recommendedName>
        <fullName evidence="1">Polymerase beta nucleotidyltransferase domain-containing protein</fullName>
    </recommendedName>
</protein>
<dbReference type="InterPro" id="IPR041633">
    <property type="entry name" value="Polbeta"/>
</dbReference>
<dbReference type="PANTHER" id="PTHR43852">
    <property type="entry name" value="NUCLEOTIDYLTRANSFERASE"/>
    <property type="match status" value="1"/>
</dbReference>
<reference evidence="2" key="1">
    <citation type="journal article" date="2015" name="Nature">
        <title>Complex archaea that bridge the gap between prokaryotes and eukaryotes.</title>
        <authorList>
            <person name="Spang A."/>
            <person name="Saw J.H."/>
            <person name="Jorgensen S.L."/>
            <person name="Zaremba-Niedzwiedzka K."/>
            <person name="Martijn J."/>
            <person name="Lind A.E."/>
            <person name="van Eijk R."/>
            <person name="Schleper C."/>
            <person name="Guy L."/>
            <person name="Ettema T.J."/>
        </authorList>
    </citation>
    <scope>NUCLEOTIDE SEQUENCE</scope>
</reference>
<proteinExistence type="predicted"/>
<dbReference type="EMBL" id="LAZR01010220">
    <property type="protein sequence ID" value="KKM68141.1"/>
    <property type="molecule type" value="Genomic_DNA"/>
</dbReference>